<protein>
    <submittedName>
        <fullName evidence="1">Uncharacterized protein</fullName>
    </submittedName>
</protein>
<organism evidence="1">
    <name type="scientific">hydrothermal vent metagenome</name>
    <dbReference type="NCBI Taxonomy" id="652676"/>
    <lineage>
        <taxon>unclassified sequences</taxon>
        <taxon>metagenomes</taxon>
        <taxon>ecological metagenomes</taxon>
    </lineage>
</organism>
<reference evidence="1" key="1">
    <citation type="submission" date="2018-06" db="EMBL/GenBank/DDBJ databases">
        <authorList>
            <person name="Zhirakovskaya E."/>
        </authorList>
    </citation>
    <scope>NUCLEOTIDE SEQUENCE</scope>
</reference>
<gene>
    <name evidence="1" type="ORF">MNBD_GAMMA22-1206</name>
</gene>
<sequence>MNEIYLQNSFEFGTLLMNKLDSIKEYNYRCIECNYEITTKSDYKFNYVFKSASVNKTLHFSYTPSDDNTKCAFTVTIESRDGKTVRLDELITADSSTTTTDIFNCDSYTGNITSKIQHFVENLNNNMSNRFDEIVNDS</sequence>
<evidence type="ECO:0000313" key="1">
    <source>
        <dbReference type="EMBL" id="VAW98203.1"/>
    </source>
</evidence>
<proteinExistence type="predicted"/>
<dbReference type="AlphaFoldDB" id="A0A3B1AE08"/>
<dbReference type="EMBL" id="UOFS01000036">
    <property type="protein sequence ID" value="VAW98203.1"/>
    <property type="molecule type" value="Genomic_DNA"/>
</dbReference>
<accession>A0A3B1AE08</accession>
<name>A0A3B1AE08_9ZZZZ</name>